<evidence type="ECO:0000313" key="3">
    <source>
        <dbReference type="EMBL" id="MBO8486302.1"/>
    </source>
</evidence>
<feature type="signal peptide" evidence="1">
    <location>
        <begin position="1"/>
        <end position="20"/>
    </location>
</feature>
<evidence type="ECO:0000313" key="4">
    <source>
        <dbReference type="Proteomes" id="UP000823750"/>
    </source>
</evidence>
<reference evidence="3" key="2">
    <citation type="journal article" date="2021" name="PeerJ">
        <title>Extensive microbial diversity within the chicken gut microbiome revealed by metagenomics and culture.</title>
        <authorList>
            <person name="Gilroy R."/>
            <person name="Ravi A."/>
            <person name="Getino M."/>
            <person name="Pursley I."/>
            <person name="Horton D.L."/>
            <person name="Alikhan N.F."/>
            <person name="Baker D."/>
            <person name="Gharbi K."/>
            <person name="Hall N."/>
            <person name="Watson M."/>
            <person name="Adriaenssens E.M."/>
            <person name="Foster-Nyarko E."/>
            <person name="Jarju S."/>
            <person name="Secka A."/>
            <person name="Antonio M."/>
            <person name="Oren A."/>
            <person name="Chaudhuri R.R."/>
            <person name="La Ragione R."/>
            <person name="Hildebrand F."/>
            <person name="Pallen M.J."/>
        </authorList>
    </citation>
    <scope>NUCLEOTIDE SEQUENCE</scope>
    <source>
        <strain evidence="3">B2-16538</strain>
    </source>
</reference>
<dbReference type="GO" id="GO:0045454">
    <property type="term" value="P:cell redox homeostasis"/>
    <property type="evidence" value="ECO:0007669"/>
    <property type="project" value="TreeGrafter"/>
</dbReference>
<dbReference type="InterPro" id="IPR028250">
    <property type="entry name" value="DsbDN"/>
</dbReference>
<evidence type="ECO:0000256" key="1">
    <source>
        <dbReference type="SAM" id="SignalP"/>
    </source>
</evidence>
<sequence>MKALKLFLCCVVLATGVAAAAQNDSPVRFTVRQEQVSEKEVQVIFEADMADGWHVYSTDMPEGGPISASVTVESAKGASADGKLSALGEEISAFDSMFGMEVRYFEKKVTFIQKFKIRGKRCNVRGFLEYAACNDTMCIPPSTVEFTVSL</sequence>
<name>A0A9D9NSN3_9BACT</name>
<dbReference type="PANTHER" id="PTHR32234:SF0">
    <property type="entry name" value="THIOL:DISULFIDE INTERCHANGE PROTEIN DSBD"/>
    <property type="match status" value="1"/>
</dbReference>
<dbReference type="Proteomes" id="UP000823750">
    <property type="component" value="Unassembled WGS sequence"/>
</dbReference>
<dbReference type="Gene3D" id="2.60.40.1250">
    <property type="entry name" value="Thiol:disulfide interchange protein DsbD, N-terminal domain"/>
    <property type="match status" value="1"/>
</dbReference>
<evidence type="ECO:0000259" key="2">
    <source>
        <dbReference type="Pfam" id="PF11412"/>
    </source>
</evidence>
<accession>A0A9D9NSN3</accession>
<keyword evidence="1" id="KW-0732">Signal</keyword>
<dbReference type="Pfam" id="PF11412">
    <property type="entry name" value="DsbD_N"/>
    <property type="match status" value="1"/>
</dbReference>
<dbReference type="PANTHER" id="PTHR32234">
    <property type="entry name" value="THIOL:DISULFIDE INTERCHANGE PROTEIN DSBD"/>
    <property type="match status" value="1"/>
</dbReference>
<feature type="chain" id="PRO_5039347202" description="Thiol:disulfide interchange protein DsbD N-terminal domain-containing protein" evidence="1">
    <location>
        <begin position="21"/>
        <end position="150"/>
    </location>
</feature>
<dbReference type="GO" id="GO:0015035">
    <property type="term" value="F:protein-disulfide reductase activity"/>
    <property type="evidence" value="ECO:0007669"/>
    <property type="project" value="TreeGrafter"/>
</dbReference>
<organism evidence="3 4">
    <name type="scientific">Candidatus Cryptobacteroides excrementavium</name>
    <dbReference type="NCBI Taxonomy" id="2840759"/>
    <lineage>
        <taxon>Bacteria</taxon>
        <taxon>Pseudomonadati</taxon>
        <taxon>Bacteroidota</taxon>
        <taxon>Bacteroidia</taxon>
        <taxon>Bacteroidales</taxon>
        <taxon>Candidatus Cryptobacteroides</taxon>
    </lineage>
</organism>
<dbReference type="InterPro" id="IPR036929">
    <property type="entry name" value="DsbDN_sf"/>
</dbReference>
<protein>
    <recommendedName>
        <fullName evidence="2">Thiol:disulfide interchange protein DsbD N-terminal domain-containing protein</fullName>
    </recommendedName>
</protein>
<dbReference type="EMBL" id="JADILX010000118">
    <property type="protein sequence ID" value="MBO8486302.1"/>
    <property type="molecule type" value="Genomic_DNA"/>
</dbReference>
<proteinExistence type="predicted"/>
<feature type="domain" description="Thiol:disulfide interchange protein DsbD N-terminal" evidence="2">
    <location>
        <begin position="35"/>
        <end position="148"/>
    </location>
</feature>
<reference evidence="3" key="1">
    <citation type="submission" date="2020-10" db="EMBL/GenBank/DDBJ databases">
        <authorList>
            <person name="Gilroy R."/>
        </authorList>
    </citation>
    <scope>NUCLEOTIDE SEQUENCE</scope>
    <source>
        <strain evidence="3">B2-16538</strain>
    </source>
</reference>
<dbReference type="AlphaFoldDB" id="A0A9D9NSN3"/>
<gene>
    <name evidence="3" type="ORF">IAB78_07755</name>
</gene>
<comment type="caution">
    <text evidence="3">The sequence shown here is derived from an EMBL/GenBank/DDBJ whole genome shotgun (WGS) entry which is preliminary data.</text>
</comment>